<evidence type="ECO:0000313" key="1">
    <source>
        <dbReference type="EMBL" id="KAI8014512.1"/>
    </source>
</evidence>
<evidence type="ECO:0000313" key="2">
    <source>
        <dbReference type="Proteomes" id="UP001060215"/>
    </source>
</evidence>
<keyword evidence="1" id="KW-0808">Transferase</keyword>
<proteinExistence type="predicted"/>
<keyword evidence="2" id="KW-1185">Reference proteome</keyword>
<accession>A0ACC0HNN3</accession>
<comment type="caution">
    <text evidence="1">The sequence shown here is derived from an EMBL/GenBank/DDBJ whole genome shotgun (WGS) entry which is preliminary data.</text>
</comment>
<dbReference type="EMBL" id="CM045761">
    <property type="protein sequence ID" value="KAI8014512.1"/>
    <property type="molecule type" value="Genomic_DNA"/>
</dbReference>
<gene>
    <name evidence="1" type="ORF">LOK49_LG05G02056</name>
</gene>
<sequence length="95" mass="11049">MKLDFHTGIWESILKAALDLIEHILTRDVATRIAADEVLTVYSRFYCTQDFEYEMIMADQPICYPWILLYTDHTLRTLSIKSKSKSRSPPPPSQL</sequence>
<keyword evidence="1" id="KW-0418">Kinase</keyword>
<organism evidence="1 2">
    <name type="scientific">Camellia lanceoleosa</name>
    <dbReference type="NCBI Taxonomy" id="1840588"/>
    <lineage>
        <taxon>Eukaryota</taxon>
        <taxon>Viridiplantae</taxon>
        <taxon>Streptophyta</taxon>
        <taxon>Embryophyta</taxon>
        <taxon>Tracheophyta</taxon>
        <taxon>Spermatophyta</taxon>
        <taxon>Magnoliopsida</taxon>
        <taxon>eudicotyledons</taxon>
        <taxon>Gunneridae</taxon>
        <taxon>Pentapetalae</taxon>
        <taxon>asterids</taxon>
        <taxon>Ericales</taxon>
        <taxon>Theaceae</taxon>
        <taxon>Camellia</taxon>
    </lineage>
</organism>
<protein>
    <submittedName>
        <fullName evidence="1">Serine/threonine-protein kinase PEPKR2</fullName>
    </submittedName>
</protein>
<dbReference type="Proteomes" id="UP001060215">
    <property type="component" value="Chromosome 4"/>
</dbReference>
<name>A0ACC0HNN3_9ERIC</name>
<reference evidence="1 2" key="1">
    <citation type="journal article" date="2022" name="Plant J.">
        <title>Chromosome-level genome of Camellia lanceoleosa provides a valuable resource for understanding genome evolution and self-incompatibility.</title>
        <authorList>
            <person name="Gong W."/>
            <person name="Xiao S."/>
            <person name="Wang L."/>
            <person name="Liao Z."/>
            <person name="Chang Y."/>
            <person name="Mo W."/>
            <person name="Hu G."/>
            <person name="Li W."/>
            <person name="Zhao G."/>
            <person name="Zhu H."/>
            <person name="Hu X."/>
            <person name="Ji K."/>
            <person name="Xiang X."/>
            <person name="Song Q."/>
            <person name="Yuan D."/>
            <person name="Jin S."/>
            <person name="Zhang L."/>
        </authorList>
    </citation>
    <scope>NUCLEOTIDE SEQUENCE [LARGE SCALE GENOMIC DNA]</scope>
    <source>
        <strain evidence="1">SQ_2022a</strain>
    </source>
</reference>